<comment type="caution">
    <text evidence="10">The sequence shown here is derived from an EMBL/GenBank/DDBJ whole genome shotgun (WGS) entry which is preliminary data.</text>
</comment>
<dbReference type="RefSeq" id="WP_184658479.1">
    <property type="nucleotide sequence ID" value="NZ_CP031518.1"/>
</dbReference>
<evidence type="ECO:0000313" key="10">
    <source>
        <dbReference type="EMBL" id="MBB5225827.1"/>
    </source>
</evidence>
<evidence type="ECO:0000256" key="2">
    <source>
        <dbReference type="ARBA" id="ARBA00022679"/>
    </source>
</evidence>
<name>A0A7W8LLU0_9SPIR</name>
<dbReference type="GO" id="GO:0000287">
    <property type="term" value="F:magnesium ion binding"/>
    <property type="evidence" value="ECO:0007669"/>
    <property type="project" value="UniProtKB-UniRule"/>
</dbReference>
<dbReference type="NCBIfam" id="TIGR00516">
    <property type="entry name" value="acpS"/>
    <property type="match status" value="1"/>
</dbReference>
<dbReference type="HAMAP" id="MF_00101">
    <property type="entry name" value="AcpS"/>
    <property type="match status" value="1"/>
</dbReference>
<evidence type="ECO:0000256" key="7">
    <source>
        <dbReference type="ARBA" id="ARBA00023160"/>
    </source>
</evidence>
<evidence type="ECO:0000256" key="4">
    <source>
        <dbReference type="ARBA" id="ARBA00022832"/>
    </source>
</evidence>
<comment type="function">
    <text evidence="8">Transfers the 4'-phosphopantetheine moiety from coenzyme A to a Ser of acyl-carrier-protein.</text>
</comment>
<dbReference type="GO" id="GO:0006633">
    <property type="term" value="P:fatty acid biosynthetic process"/>
    <property type="evidence" value="ECO:0007669"/>
    <property type="project" value="UniProtKB-UniRule"/>
</dbReference>
<keyword evidence="5 8" id="KW-0460">Magnesium</keyword>
<feature type="domain" description="4'-phosphopantetheinyl transferase" evidence="9">
    <location>
        <begin position="4"/>
        <end position="101"/>
    </location>
</feature>
<dbReference type="InterPro" id="IPR008278">
    <property type="entry name" value="4-PPantetheinyl_Trfase_dom"/>
</dbReference>
<evidence type="ECO:0000313" key="11">
    <source>
        <dbReference type="Proteomes" id="UP000518887"/>
    </source>
</evidence>
<dbReference type="EMBL" id="JACHFQ010000003">
    <property type="protein sequence ID" value="MBB5225827.1"/>
    <property type="molecule type" value="Genomic_DNA"/>
</dbReference>
<evidence type="ECO:0000256" key="1">
    <source>
        <dbReference type="ARBA" id="ARBA00022516"/>
    </source>
</evidence>
<keyword evidence="1 8" id="KW-0444">Lipid biosynthesis</keyword>
<dbReference type="InterPro" id="IPR037143">
    <property type="entry name" value="4-PPantetheinyl_Trfase_dom_sf"/>
</dbReference>
<keyword evidence="11" id="KW-1185">Reference proteome</keyword>
<dbReference type="AlphaFoldDB" id="A0A7W8LLU0"/>
<dbReference type="InterPro" id="IPR004568">
    <property type="entry name" value="Ppantetheine-prot_Trfase_dom"/>
</dbReference>
<dbReference type="SUPFAM" id="SSF56214">
    <property type="entry name" value="4'-phosphopantetheinyl transferase"/>
    <property type="match status" value="1"/>
</dbReference>
<keyword evidence="2 8" id="KW-0808">Transferase</keyword>
<evidence type="ECO:0000256" key="3">
    <source>
        <dbReference type="ARBA" id="ARBA00022723"/>
    </source>
</evidence>
<feature type="binding site" evidence="8">
    <location>
        <position position="61"/>
    </location>
    <ligand>
        <name>Mg(2+)</name>
        <dbReference type="ChEBI" id="CHEBI:18420"/>
    </ligand>
</feature>
<evidence type="ECO:0000256" key="6">
    <source>
        <dbReference type="ARBA" id="ARBA00023098"/>
    </source>
</evidence>
<dbReference type="GO" id="GO:0008897">
    <property type="term" value="F:holo-[acyl-carrier-protein] synthase activity"/>
    <property type="evidence" value="ECO:0007669"/>
    <property type="project" value="UniProtKB-UniRule"/>
</dbReference>
<evidence type="ECO:0000256" key="8">
    <source>
        <dbReference type="HAMAP-Rule" id="MF_00101"/>
    </source>
</evidence>
<feature type="binding site" evidence="8">
    <location>
        <position position="8"/>
    </location>
    <ligand>
        <name>Mg(2+)</name>
        <dbReference type="ChEBI" id="CHEBI:18420"/>
    </ligand>
</feature>
<comment type="catalytic activity">
    <reaction evidence="8">
        <text>apo-[ACP] + CoA = holo-[ACP] + adenosine 3',5'-bisphosphate + H(+)</text>
        <dbReference type="Rhea" id="RHEA:12068"/>
        <dbReference type="Rhea" id="RHEA-COMP:9685"/>
        <dbReference type="Rhea" id="RHEA-COMP:9690"/>
        <dbReference type="ChEBI" id="CHEBI:15378"/>
        <dbReference type="ChEBI" id="CHEBI:29999"/>
        <dbReference type="ChEBI" id="CHEBI:57287"/>
        <dbReference type="ChEBI" id="CHEBI:58343"/>
        <dbReference type="ChEBI" id="CHEBI:64479"/>
        <dbReference type="EC" id="2.7.8.7"/>
    </reaction>
</comment>
<keyword evidence="7 8" id="KW-0275">Fatty acid biosynthesis</keyword>
<sequence length="132" mass="14956">MMFGVGTDIAKVSRFEKWVKNPEMIKRFFNECEIVQVEESLIEKRLHFLCEHYAARFAAKEAFAKALGTGFVGLELSDFGIKKDENGRPEFFFGSKTADIIEEKCGKGSKTFVSISHEKEYAVSFVVIEKGV</sequence>
<dbReference type="Pfam" id="PF01648">
    <property type="entry name" value="ACPS"/>
    <property type="match status" value="1"/>
</dbReference>
<comment type="subcellular location">
    <subcellularLocation>
        <location evidence="8">Cytoplasm</location>
    </subcellularLocation>
</comment>
<dbReference type="InterPro" id="IPR002582">
    <property type="entry name" value="ACPS"/>
</dbReference>
<gene>
    <name evidence="8" type="primary">acpS</name>
    <name evidence="10" type="ORF">HNP76_001184</name>
</gene>
<organism evidence="10 11">
    <name type="scientific">Treponema ruminis</name>
    <dbReference type="NCBI Taxonomy" id="744515"/>
    <lineage>
        <taxon>Bacteria</taxon>
        <taxon>Pseudomonadati</taxon>
        <taxon>Spirochaetota</taxon>
        <taxon>Spirochaetia</taxon>
        <taxon>Spirochaetales</taxon>
        <taxon>Treponemataceae</taxon>
        <taxon>Treponema</taxon>
    </lineage>
</organism>
<keyword evidence="6 8" id="KW-0443">Lipid metabolism</keyword>
<comment type="similarity">
    <text evidence="8">Belongs to the P-Pant transferase superfamily. AcpS family.</text>
</comment>
<evidence type="ECO:0000259" key="9">
    <source>
        <dbReference type="Pfam" id="PF01648"/>
    </source>
</evidence>
<dbReference type="GO" id="GO:0005737">
    <property type="term" value="C:cytoplasm"/>
    <property type="evidence" value="ECO:0007669"/>
    <property type="project" value="UniProtKB-SubCell"/>
</dbReference>
<reference evidence="10 11" key="1">
    <citation type="submission" date="2020-08" db="EMBL/GenBank/DDBJ databases">
        <title>Genomic Encyclopedia of Type Strains, Phase IV (KMG-IV): sequencing the most valuable type-strain genomes for metagenomic binning, comparative biology and taxonomic classification.</title>
        <authorList>
            <person name="Goeker M."/>
        </authorList>
    </citation>
    <scope>NUCLEOTIDE SEQUENCE [LARGE SCALE GENOMIC DNA]</scope>
    <source>
        <strain evidence="10 11">DSM 103462</strain>
    </source>
</reference>
<dbReference type="Gene3D" id="3.90.470.20">
    <property type="entry name" value="4'-phosphopantetheinyl transferase domain"/>
    <property type="match status" value="1"/>
</dbReference>
<accession>A0A7W8LLU0</accession>
<protein>
    <recommendedName>
        <fullName evidence="8">Holo-[acyl-carrier-protein] synthase</fullName>
        <shortName evidence="8">Holo-ACP synthase</shortName>
        <ecNumber evidence="8">2.7.8.7</ecNumber>
    </recommendedName>
    <alternativeName>
        <fullName evidence="8">4'-phosphopantetheinyl transferase AcpS</fullName>
    </alternativeName>
</protein>
<keyword evidence="3 8" id="KW-0479">Metal-binding</keyword>
<dbReference type="EC" id="2.7.8.7" evidence="8"/>
<comment type="cofactor">
    <cofactor evidence="8">
        <name>Mg(2+)</name>
        <dbReference type="ChEBI" id="CHEBI:18420"/>
    </cofactor>
</comment>
<evidence type="ECO:0000256" key="5">
    <source>
        <dbReference type="ARBA" id="ARBA00022842"/>
    </source>
</evidence>
<proteinExistence type="inferred from homology"/>
<keyword evidence="4 8" id="KW-0276">Fatty acid metabolism</keyword>
<keyword evidence="8" id="KW-0963">Cytoplasm</keyword>
<dbReference type="NCBIfam" id="TIGR00556">
    <property type="entry name" value="pantethn_trn"/>
    <property type="match status" value="1"/>
</dbReference>
<dbReference type="Proteomes" id="UP000518887">
    <property type="component" value="Unassembled WGS sequence"/>
</dbReference>